<dbReference type="InParanoid" id="G1KNT3"/>
<dbReference type="InterPro" id="IPR035437">
    <property type="entry name" value="SNase_OB-fold_sf"/>
</dbReference>
<dbReference type="FunFam" id="2.30.30.140:FF:000018">
    <property type="entry name" value="Serine/threonine-protein kinase 31"/>
    <property type="match status" value="1"/>
</dbReference>
<reference evidence="10" key="3">
    <citation type="submission" date="2025-09" db="UniProtKB">
        <authorList>
            <consortium name="Ensembl"/>
        </authorList>
    </citation>
    <scope>IDENTIFICATION</scope>
</reference>
<dbReference type="PANTHER" id="PTHR24345">
    <property type="entry name" value="SERINE/THREONINE-PROTEIN KINASE PLK"/>
    <property type="match status" value="1"/>
</dbReference>
<feature type="coiled-coil region" evidence="6">
    <location>
        <begin position="272"/>
        <end position="327"/>
    </location>
</feature>
<evidence type="ECO:0000256" key="7">
    <source>
        <dbReference type="SAM" id="MobiDB-lite"/>
    </source>
</evidence>
<evidence type="ECO:0000259" key="8">
    <source>
        <dbReference type="PROSITE" id="PS50011"/>
    </source>
</evidence>
<keyword evidence="3" id="KW-0547">Nucleotide-binding</keyword>
<feature type="domain" description="Tudor" evidence="9">
    <location>
        <begin position="55"/>
        <end position="114"/>
    </location>
</feature>
<dbReference type="GO" id="GO:0001669">
    <property type="term" value="C:acrosomal vesicle"/>
    <property type="evidence" value="ECO:0007669"/>
    <property type="project" value="Ensembl"/>
</dbReference>
<dbReference type="InterPro" id="IPR002999">
    <property type="entry name" value="Tudor"/>
</dbReference>
<proteinExistence type="predicted"/>
<keyword evidence="6" id="KW-0175">Coiled coil</keyword>
<dbReference type="PROSITE" id="PS50011">
    <property type="entry name" value="PROTEIN_KINASE_DOM"/>
    <property type="match status" value="1"/>
</dbReference>
<dbReference type="GeneTree" id="ENSGT00390000007287"/>
<evidence type="ECO:0000313" key="11">
    <source>
        <dbReference type="Proteomes" id="UP000001646"/>
    </source>
</evidence>
<dbReference type="GeneID" id="100567859"/>
<reference evidence="10 11" key="1">
    <citation type="submission" date="2009-12" db="EMBL/GenBank/DDBJ databases">
        <title>The Genome Sequence of Anolis carolinensis (Green Anole Lizard).</title>
        <authorList>
            <consortium name="The Genome Sequencing Platform"/>
            <person name="Di Palma F."/>
            <person name="Alfoldi J."/>
            <person name="Heiman D."/>
            <person name="Young S."/>
            <person name="Grabherr M."/>
            <person name="Johnson J."/>
            <person name="Lander E.S."/>
            <person name="Lindblad-Toh K."/>
        </authorList>
    </citation>
    <scope>NUCLEOTIDE SEQUENCE [LARGE SCALE GENOMIC DNA]</scope>
    <source>
        <strain evidence="10 11">JBL SC #1</strain>
    </source>
</reference>
<dbReference type="InterPro" id="IPR000719">
    <property type="entry name" value="Prot_kinase_dom"/>
</dbReference>
<evidence type="ECO:0000256" key="3">
    <source>
        <dbReference type="ARBA" id="ARBA00022741"/>
    </source>
</evidence>
<keyword evidence="5" id="KW-0067">ATP-binding</keyword>
<dbReference type="CTD" id="56164"/>
<feature type="domain" description="Protein kinase" evidence="8">
    <location>
        <begin position="684"/>
        <end position="948"/>
    </location>
</feature>
<feature type="region of interest" description="Disordered" evidence="7">
    <location>
        <begin position="236"/>
        <end position="263"/>
    </location>
</feature>
<dbReference type="Bgee" id="ENSACAG00000013399">
    <property type="expression patterns" value="Expressed in dewlap and 2 other cell types or tissues"/>
</dbReference>
<evidence type="ECO:0000256" key="6">
    <source>
        <dbReference type="SAM" id="Coils"/>
    </source>
</evidence>
<dbReference type="SUPFAM" id="SSF56112">
    <property type="entry name" value="Protein kinase-like (PK-like)"/>
    <property type="match status" value="1"/>
</dbReference>
<feature type="region of interest" description="Disordered" evidence="7">
    <location>
        <begin position="1000"/>
        <end position="1022"/>
    </location>
</feature>
<dbReference type="Pfam" id="PF00069">
    <property type="entry name" value="Pkinase"/>
    <property type="match status" value="1"/>
</dbReference>
<dbReference type="STRING" id="28377.ENSACAP00000013218"/>
<dbReference type="RefSeq" id="XP_003222199.1">
    <property type="nucleotide sequence ID" value="XM_003222151.4"/>
</dbReference>
<keyword evidence="2" id="KW-0808">Transferase</keyword>
<dbReference type="FunFam" id="1.10.510.10:FF:000518">
    <property type="entry name" value="serine/threonine-protein kinase 31 isoform X1"/>
    <property type="match status" value="1"/>
</dbReference>
<dbReference type="Ensembl" id="ENSACAT00000013484.4">
    <property type="protein sequence ID" value="ENSACAP00000013218.3"/>
    <property type="gene ID" value="ENSACAG00000013399.4"/>
</dbReference>
<dbReference type="SUPFAM" id="SSF63748">
    <property type="entry name" value="Tudor/PWWP/MBT"/>
    <property type="match status" value="1"/>
</dbReference>
<dbReference type="GO" id="GO:0004674">
    <property type="term" value="F:protein serine/threonine kinase activity"/>
    <property type="evidence" value="ECO:0007669"/>
    <property type="project" value="UniProtKB-KW"/>
</dbReference>
<dbReference type="InterPro" id="IPR011009">
    <property type="entry name" value="Kinase-like_dom_sf"/>
</dbReference>
<dbReference type="PANTHER" id="PTHR24345:SF0">
    <property type="entry name" value="CELL CYCLE SERINE_THREONINE-PROTEIN KINASE CDC5_MSD2"/>
    <property type="match status" value="1"/>
</dbReference>
<reference evidence="10" key="2">
    <citation type="submission" date="2025-08" db="UniProtKB">
        <authorList>
            <consortium name="Ensembl"/>
        </authorList>
    </citation>
    <scope>IDENTIFICATION</scope>
</reference>
<evidence type="ECO:0000256" key="2">
    <source>
        <dbReference type="ARBA" id="ARBA00022679"/>
    </source>
</evidence>
<organism evidence="10 11">
    <name type="scientific">Anolis carolinensis</name>
    <name type="common">Green anole</name>
    <name type="synonym">American chameleon</name>
    <dbReference type="NCBI Taxonomy" id="28377"/>
    <lineage>
        <taxon>Eukaryota</taxon>
        <taxon>Metazoa</taxon>
        <taxon>Chordata</taxon>
        <taxon>Craniata</taxon>
        <taxon>Vertebrata</taxon>
        <taxon>Euteleostomi</taxon>
        <taxon>Lepidosauria</taxon>
        <taxon>Squamata</taxon>
        <taxon>Bifurcata</taxon>
        <taxon>Unidentata</taxon>
        <taxon>Episquamata</taxon>
        <taxon>Toxicofera</taxon>
        <taxon>Iguania</taxon>
        <taxon>Dactyloidae</taxon>
        <taxon>Anolis</taxon>
    </lineage>
</organism>
<dbReference type="KEGG" id="acs:100567859"/>
<dbReference type="CDD" id="cd20430">
    <property type="entry name" value="Tudor_TDRD8"/>
    <property type="match status" value="1"/>
</dbReference>
<protein>
    <submittedName>
        <fullName evidence="10">Serine/threonine kinase 31</fullName>
    </submittedName>
</protein>
<dbReference type="PROSITE" id="PS50304">
    <property type="entry name" value="TUDOR"/>
    <property type="match status" value="1"/>
</dbReference>
<name>G1KNT3_ANOCA</name>
<keyword evidence="1" id="KW-0723">Serine/threonine-protein kinase</keyword>
<dbReference type="InterPro" id="IPR047383">
    <property type="entry name" value="Tudor_TDRD8"/>
</dbReference>
<dbReference type="OrthoDB" id="10023235at2759"/>
<dbReference type="eggNOG" id="ENOG502QPJA">
    <property type="taxonomic scope" value="Eukaryota"/>
</dbReference>
<evidence type="ECO:0000256" key="5">
    <source>
        <dbReference type="ARBA" id="ARBA00022840"/>
    </source>
</evidence>
<dbReference type="SMART" id="SM00333">
    <property type="entry name" value="TUDOR"/>
    <property type="match status" value="1"/>
</dbReference>
<evidence type="ECO:0000313" key="10">
    <source>
        <dbReference type="Ensembl" id="ENSACAP00000013218.3"/>
    </source>
</evidence>
<keyword evidence="4" id="KW-0418">Kinase</keyword>
<dbReference type="Gene3D" id="2.40.50.90">
    <property type="match status" value="1"/>
</dbReference>
<evidence type="ECO:0000256" key="4">
    <source>
        <dbReference type="ARBA" id="ARBA00022777"/>
    </source>
</evidence>
<evidence type="ECO:0000256" key="1">
    <source>
        <dbReference type="ARBA" id="ARBA00022527"/>
    </source>
</evidence>
<sequence>MEDSDCNNKVESVVCCHVDDAITFWAQNINMQKKMAKISFALASICPQASPVFGSPDLSKIYGGCFSEDRCWYRCKILQVVSDEKCQVLYVDYGNSEILVQSEIVEIPENLQFPSVAKKYRLWGLQMLVNHDVNQFDQGRKFLSSLITSKEMKARYKATAQDGAILVHAECGLLDVGEEIAKKGFAKRCTSSTNMDVEKDFSPYRFTMNANSPALNTLVKGRVSANSPVKGGFGDFPVFQNRSDENDNGNRVPLTNWEKTTPPGFRRLSNTSLDKMKQHQKLIEEIEKLNEEKQAIREENKKLESKIQELSNDLEEEKKAYKDYLEDVLPTYVGTTVRNLAGKFEKLKEARQRNMGTRFGEDLSEAVKVVREGCLVAPLSLEKLEKIWIDCNFAQEEIRLCKDVDNVQCLILHRNETQQKLYSAIEEFIIEVNDLPVLERLEVLKTLQESLESAYGYAHHEAESSEDTFEKFFEWKNGKLEEFNQVRNATEASLQNLVMGFKKIFQFFDMNEDTLLKYEDIAMDVDEVLKKADMDISQELDLFLTEPDETDKKIILNVYVEVMRKVHQEQQLLYTVYHKHLESIEFKKQLMEWLDKSPNIDNLLLIKKRIKSLKSQLRWKMAEKIYLEESDDYSEPTVRKIKEEITELRNSIFQEISKEQEEYEMLTHLVQTCFPELPLLHPEAGILKYMNSGGLLTFSLERDLLDAEPMKELSTKRPMVCSEVQGQKVILKGYAVDISTETEIIETAAKYHKVWREMKEESGLMQLMFLFLCKSDPVAYLMVPYYGGASLGIVQTTAPLTPDESLKVMKGVARGLHALHSADIVHGSLHKNNVFAVNRIQGIVGDFDFSKSEDQRAAMNSVALNDYNLISPEVKNGQPPSPASDMFAFGCLLCWLFFGNQECKINRDGIPEVDGLIMDDKVKSLLSNLLCSNNRMTAEQVLNDDCFLLPEMISLPQENGQAECGNENARTEDTEIAVPLEHEQAECGNEGAIREVTEVVSEDKQDSEIVASETRTQSVNSD</sequence>
<feature type="compositionally biased region" description="Polar residues" evidence="7">
    <location>
        <begin position="1013"/>
        <end position="1022"/>
    </location>
</feature>
<dbReference type="SMART" id="SM00220">
    <property type="entry name" value="S_TKc"/>
    <property type="match status" value="1"/>
</dbReference>
<gene>
    <name evidence="10" type="primary">STK31</name>
</gene>
<dbReference type="Gene3D" id="2.30.30.140">
    <property type="match status" value="1"/>
</dbReference>
<dbReference type="Proteomes" id="UP000001646">
    <property type="component" value="Chromosome 6"/>
</dbReference>
<dbReference type="GO" id="GO:0005524">
    <property type="term" value="F:ATP binding"/>
    <property type="evidence" value="ECO:0007669"/>
    <property type="project" value="UniProtKB-KW"/>
</dbReference>
<dbReference type="Pfam" id="PF00567">
    <property type="entry name" value="TUDOR"/>
    <property type="match status" value="1"/>
</dbReference>
<keyword evidence="11" id="KW-1185">Reference proteome</keyword>
<evidence type="ECO:0000259" key="9">
    <source>
        <dbReference type="PROSITE" id="PS50304"/>
    </source>
</evidence>
<dbReference type="Gene3D" id="1.10.510.10">
    <property type="entry name" value="Transferase(Phosphotransferase) domain 1"/>
    <property type="match status" value="1"/>
</dbReference>
<accession>G1KNT3</accession>
<dbReference type="AlphaFoldDB" id="G1KNT3"/>
<dbReference type="HOGENOM" id="CLU_011956_0_0_1"/>